<reference evidence="2" key="1">
    <citation type="submission" date="2023-09" db="UniProtKB">
        <authorList>
            <consortium name="Ensembl"/>
        </authorList>
    </citation>
    <scope>IDENTIFICATION</scope>
</reference>
<dbReference type="Ensembl" id="ENSPNYT00000016040.1">
    <property type="protein sequence ID" value="ENSPNYP00000015639.1"/>
    <property type="gene ID" value="ENSPNYG00000011844.1"/>
</dbReference>
<accession>A0A3B4G0P2</accession>
<keyword evidence="1" id="KW-0812">Transmembrane</keyword>
<proteinExistence type="predicted"/>
<name>A0A3B4G0P2_9CICH</name>
<feature type="transmembrane region" description="Helical" evidence="1">
    <location>
        <begin position="42"/>
        <end position="66"/>
    </location>
</feature>
<organism evidence="2">
    <name type="scientific">Pundamilia nyererei</name>
    <dbReference type="NCBI Taxonomy" id="303518"/>
    <lineage>
        <taxon>Eukaryota</taxon>
        <taxon>Metazoa</taxon>
        <taxon>Chordata</taxon>
        <taxon>Craniata</taxon>
        <taxon>Vertebrata</taxon>
        <taxon>Euteleostomi</taxon>
        <taxon>Actinopterygii</taxon>
        <taxon>Neopterygii</taxon>
        <taxon>Teleostei</taxon>
        <taxon>Neoteleostei</taxon>
        <taxon>Acanthomorphata</taxon>
        <taxon>Ovalentaria</taxon>
        <taxon>Cichlomorphae</taxon>
        <taxon>Cichliformes</taxon>
        <taxon>Cichlidae</taxon>
        <taxon>African cichlids</taxon>
        <taxon>Pseudocrenilabrinae</taxon>
        <taxon>Haplochromini</taxon>
        <taxon>Pundamilia</taxon>
    </lineage>
</organism>
<protein>
    <submittedName>
        <fullName evidence="2">Uncharacterized protein</fullName>
    </submittedName>
</protein>
<evidence type="ECO:0000313" key="2">
    <source>
        <dbReference type="Ensembl" id="ENSPNYP00000015639.1"/>
    </source>
</evidence>
<keyword evidence="1" id="KW-1133">Transmembrane helix</keyword>
<dbReference type="AlphaFoldDB" id="A0A3B4G0P2"/>
<keyword evidence="1" id="KW-0472">Membrane</keyword>
<sequence length="102" mass="11980">ESTIQNNEEYTREMKMRVQQGWCRRRRGTLCSASSGVMQNCVVGIALVVLMTSQQSWVFFFNIIFWHLTLGKEREKDTQQRAMVTCSPTELQIPVDFWRARC</sequence>
<evidence type="ECO:0000256" key="1">
    <source>
        <dbReference type="SAM" id="Phobius"/>
    </source>
</evidence>